<name>A0ABS6ZGG6_9ACTN</name>
<organism evidence="1 2">
    <name type="scientific">Streptomyces bambusae</name>
    <dbReference type="NCBI Taxonomy" id="1550616"/>
    <lineage>
        <taxon>Bacteria</taxon>
        <taxon>Bacillati</taxon>
        <taxon>Actinomycetota</taxon>
        <taxon>Actinomycetes</taxon>
        <taxon>Kitasatosporales</taxon>
        <taxon>Streptomycetaceae</taxon>
        <taxon>Streptomyces</taxon>
    </lineage>
</organism>
<accession>A0ABS6ZGG6</accession>
<dbReference type="RefSeq" id="WP_219672019.1">
    <property type="nucleotide sequence ID" value="NZ_WTFF01000501.1"/>
</dbReference>
<comment type="caution">
    <text evidence="1">The sequence shown here is derived from an EMBL/GenBank/DDBJ whole genome shotgun (WGS) entry which is preliminary data.</text>
</comment>
<gene>
    <name evidence="1" type="ORF">GPJ59_34665</name>
</gene>
<protein>
    <submittedName>
        <fullName evidence="1">Uncharacterized protein</fullName>
    </submittedName>
</protein>
<dbReference type="EMBL" id="WTFF01000501">
    <property type="protein sequence ID" value="MBW5486844.1"/>
    <property type="molecule type" value="Genomic_DNA"/>
</dbReference>
<proteinExistence type="predicted"/>
<evidence type="ECO:0000313" key="1">
    <source>
        <dbReference type="EMBL" id="MBW5486844.1"/>
    </source>
</evidence>
<evidence type="ECO:0000313" key="2">
    <source>
        <dbReference type="Proteomes" id="UP000812013"/>
    </source>
</evidence>
<sequence>MCLTDSAAAALWRLTGRTHDTAPVIADQLVRCGELHKPHLGALRALVAMHLLPAAARPAVRHIATSARRVVSGFPYDATPHPDLEARRLARRLLTAPAPSA</sequence>
<keyword evidence="2" id="KW-1185">Reference proteome</keyword>
<dbReference type="Proteomes" id="UP000812013">
    <property type="component" value="Unassembled WGS sequence"/>
</dbReference>
<reference evidence="1 2" key="1">
    <citation type="submission" date="2019-12" db="EMBL/GenBank/DDBJ databases">
        <title>Genome sequence of Streptomyces bambusae.</title>
        <authorList>
            <person name="Bansal K."/>
            <person name="Choksket S."/>
            <person name="Korpole S."/>
            <person name="Patil P.B."/>
        </authorList>
    </citation>
    <scope>NUCLEOTIDE SEQUENCE [LARGE SCALE GENOMIC DNA]</scope>
    <source>
        <strain evidence="1 2">SK60</strain>
    </source>
</reference>